<evidence type="ECO:0000256" key="7">
    <source>
        <dbReference type="HAMAP-Rule" id="MF_01587"/>
    </source>
</evidence>
<dbReference type="InterPro" id="IPR004150">
    <property type="entry name" value="NAD_DNA_ligase_OB"/>
</dbReference>
<dbReference type="GO" id="GO:0006281">
    <property type="term" value="P:DNA repair"/>
    <property type="evidence" value="ECO:0007669"/>
    <property type="project" value="UniProtKB-KW"/>
</dbReference>
<dbReference type="Pfam" id="PF01653">
    <property type="entry name" value="DNA_ligase_aden"/>
    <property type="match status" value="1"/>
</dbReference>
<evidence type="ECO:0000313" key="9">
    <source>
        <dbReference type="EMBL" id="VDR23844.1"/>
    </source>
</evidence>
<organism evidence="9 10">
    <name type="scientific">Raoultella terrigena</name>
    <name type="common">Klebsiella terrigena</name>
    <dbReference type="NCBI Taxonomy" id="577"/>
    <lineage>
        <taxon>Bacteria</taxon>
        <taxon>Pseudomonadati</taxon>
        <taxon>Pseudomonadota</taxon>
        <taxon>Gammaproteobacteria</taxon>
        <taxon>Enterobacterales</taxon>
        <taxon>Enterobacteriaceae</taxon>
        <taxon>Klebsiella/Raoultella group</taxon>
        <taxon>Raoultella</taxon>
    </lineage>
</organism>
<dbReference type="InterPro" id="IPR010994">
    <property type="entry name" value="RuvA_2-like"/>
</dbReference>
<dbReference type="Gene3D" id="3.30.470.30">
    <property type="entry name" value="DNA ligase/mRNA capping enzyme"/>
    <property type="match status" value="1"/>
</dbReference>
<dbReference type="Proteomes" id="UP000274346">
    <property type="component" value="Chromosome"/>
</dbReference>
<dbReference type="Pfam" id="PF03120">
    <property type="entry name" value="OB_DNA_ligase"/>
    <property type="match status" value="1"/>
</dbReference>
<feature type="domain" description="NAD-dependent DNA ligase N-terminal" evidence="8">
    <location>
        <begin position="38"/>
        <end position="435"/>
    </location>
</feature>
<gene>
    <name evidence="7 9" type="primary">ligB</name>
    <name evidence="9" type="ORF">NCTC13098_00116</name>
</gene>
<keyword evidence="5 7" id="KW-0234">DNA repair</keyword>
<comment type="function">
    <text evidence="7">Catalyzes the formation of phosphodiester linkages between 5'-phosphoryl and 3'-hydroxyl groups in double-stranded DNA using NAD as a coenzyme and as the energy source for the reaction.</text>
</comment>
<dbReference type="SUPFAM" id="SSF47781">
    <property type="entry name" value="RuvA domain 2-like"/>
    <property type="match status" value="1"/>
</dbReference>
<sequence length="594" mass="66581">MPVGKKEGSTVRKWLWAIGIWITAGYGQSACPAWTQAQAEQEVSRLNQQVAGWKNDYWLRGSSKVSDDVYDRLFARLVEWRRCFAIKTPVIDDLPPPRGEVRHPVAHTGVRKLAEKAEVARWMRGKTDLWVQPKVDGVAVTLVYRRGRLVQAISRGDGRAGEDWTAKVRQISGVPRMTKGALANSVLQGELFLRRAGHIQKRMGGVNARATVAGAMMRRDISTSLADLGVFIWAWPDGPEEMRQRQALLQQAGFSESSGFSQAVADVEQVARWRERWLTSALPFATDGVIVRLGKEPAGRFWSPGQGDWVAAWKYPPAIRIMEVHDLRFYVGRSGKIAVVAGLEPQQLDDKQVKRVSVGSVARWQSLDIAIGDQLQISLAGQGIPRIDSVVWRTAQRRKPQPPPANFNALTCYFFSPECGGQFLARLVWLSSKPVLDLGSVGESAWRAVHHSLRMEHLFSWLAFTPQQLQSVPGISALRGQRLWHQFSLARRQPFLRWVQALECRCRRRRWRVWPERAGRSCWRAAKSSGGACREWGMKRRVSWWPFCGIRTLPRWHSGSAGRASPGFSPISARYGCSGRPADPASSAGPACGR</sequence>
<evidence type="ECO:0000313" key="10">
    <source>
        <dbReference type="Proteomes" id="UP000274346"/>
    </source>
</evidence>
<evidence type="ECO:0000259" key="8">
    <source>
        <dbReference type="SMART" id="SM00532"/>
    </source>
</evidence>
<comment type="similarity">
    <text evidence="7">Belongs to the NAD-dependent DNA ligase family. LigB subfamily.</text>
</comment>
<dbReference type="GO" id="GO:0003911">
    <property type="term" value="F:DNA ligase (NAD+) activity"/>
    <property type="evidence" value="ECO:0007669"/>
    <property type="project" value="UniProtKB-UniRule"/>
</dbReference>
<keyword evidence="2 7" id="KW-0235">DNA replication</keyword>
<dbReference type="EMBL" id="LR131271">
    <property type="protein sequence ID" value="VDR23844.1"/>
    <property type="molecule type" value="Genomic_DNA"/>
</dbReference>
<dbReference type="HAMAP" id="MF_01587">
    <property type="entry name" value="DNA_ligase_B"/>
    <property type="match status" value="1"/>
</dbReference>
<dbReference type="InterPro" id="IPR013840">
    <property type="entry name" value="DNAligase_N"/>
</dbReference>
<proteinExistence type="inferred from homology"/>
<dbReference type="SUPFAM" id="SSF50249">
    <property type="entry name" value="Nucleic acid-binding proteins"/>
    <property type="match status" value="1"/>
</dbReference>
<dbReference type="InterPro" id="IPR012340">
    <property type="entry name" value="NA-bd_OB-fold"/>
</dbReference>
<dbReference type="PANTHER" id="PTHR47810:SF1">
    <property type="entry name" value="DNA LIGASE B"/>
    <property type="match status" value="1"/>
</dbReference>
<protein>
    <recommendedName>
        <fullName evidence="7">DNA ligase B</fullName>
        <ecNumber evidence="7">6.5.1.2</ecNumber>
    </recommendedName>
    <alternativeName>
        <fullName evidence="7">Polydeoxyribonucleotide synthase [NAD(+)] B</fullName>
    </alternativeName>
</protein>
<keyword evidence="1 7" id="KW-0436">Ligase</keyword>
<dbReference type="GO" id="GO:0006260">
    <property type="term" value="P:DNA replication"/>
    <property type="evidence" value="ECO:0007669"/>
    <property type="project" value="UniProtKB-KW"/>
</dbReference>
<dbReference type="EC" id="6.5.1.2" evidence="7"/>
<feature type="active site" description="N6-AMP-lysine intermediate" evidence="7">
    <location>
        <position position="134"/>
    </location>
</feature>
<keyword evidence="4 7" id="KW-0520">NAD</keyword>
<dbReference type="KEGG" id="rtg:NCTC13098_00116"/>
<keyword evidence="3 7" id="KW-0227">DNA damage</keyword>
<dbReference type="InterPro" id="IPR050326">
    <property type="entry name" value="NAD_dep_DNA_ligaseB"/>
</dbReference>
<dbReference type="InterPro" id="IPR013839">
    <property type="entry name" value="DNAligase_adenylation"/>
</dbReference>
<evidence type="ECO:0000256" key="4">
    <source>
        <dbReference type="ARBA" id="ARBA00023027"/>
    </source>
</evidence>
<accession>A0A3P8INP3</accession>
<dbReference type="NCBIfam" id="NF005987">
    <property type="entry name" value="PRK08097.1"/>
    <property type="match status" value="1"/>
</dbReference>
<reference evidence="9 10" key="1">
    <citation type="submission" date="2018-12" db="EMBL/GenBank/DDBJ databases">
        <authorList>
            <consortium name="Pathogen Informatics"/>
        </authorList>
    </citation>
    <scope>NUCLEOTIDE SEQUENCE [LARGE SCALE GENOMIC DNA]</scope>
    <source>
        <strain evidence="9 10">NCTC13098</strain>
    </source>
</reference>
<evidence type="ECO:0000256" key="6">
    <source>
        <dbReference type="ARBA" id="ARBA00034005"/>
    </source>
</evidence>
<comment type="catalytic activity">
    <reaction evidence="6 7">
        <text>NAD(+) + (deoxyribonucleotide)n-3'-hydroxyl + 5'-phospho-(deoxyribonucleotide)m = (deoxyribonucleotide)n+m + AMP + beta-nicotinamide D-nucleotide.</text>
        <dbReference type="EC" id="6.5.1.2"/>
    </reaction>
</comment>
<dbReference type="AlphaFoldDB" id="A0A3P8INP3"/>
<dbReference type="InterPro" id="IPR020923">
    <property type="entry name" value="DNA_ligase_B"/>
</dbReference>
<dbReference type="InterPro" id="IPR018239">
    <property type="entry name" value="DNA_ligase_AS"/>
</dbReference>
<dbReference type="PROSITE" id="PS01055">
    <property type="entry name" value="DNA_LIGASE_N1"/>
    <property type="match status" value="1"/>
</dbReference>
<dbReference type="Gene3D" id="1.10.287.610">
    <property type="entry name" value="Helix hairpin bin"/>
    <property type="match status" value="1"/>
</dbReference>
<dbReference type="SUPFAM" id="SSF56091">
    <property type="entry name" value="DNA ligase/mRNA capping enzyme, catalytic domain"/>
    <property type="match status" value="1"/>
</dbReference>
<evidence type="ECO:0000256" key="5">
    <source>
        <dbReference type="ARBA" id="ARBA00023204"/>
    </source>
</evidence>
<dbReference type="Gene3D" id="2.40.50.140">
    <property type="entry name" value="Nucleic acid-binding proteins"/>
    <property type="match status" value="1"/>
</dbReference>
<dbReference type="PANTHER" id="PTHR47810">
    <property type="entry name" value="DNA LIGASE"/>
    <property type="match status" value="1"/>
</dbReference>
<evidence type="ECO:0000256" key="2">
    <source>
        <dbReference type="ARBA" id="ARBA00022705"/>
    </source>
</evidence>
<evidence type="ECO:0000256" key="1">
    <source>
        <dbReference type="ARBA" id="ARBA00022598"/>
    </source>
</evidence>
<name>A0A3P8INP3_RAOTE</name>
<dbReference type="SMART" id="SM00532">
    <property type="entry name" value="LIGANc"/>
    <property type="match status" value="1"/>
</dbReference>
<evidence type="ECO:0000256" key="3">
    <source>
        <dbReference type="ARBA" id="ARBA00022763"/>
    </source>
</evidence>